<feature type="transmembrane region" description="Helical" evidence="1">
    <location>
        <begin position="163"/>
        <end position="182"/>
    </location>
</feature>
<dbReference type="AlphaFoldDB" id="A0A1M4TZY1"/>
<gene>
    <name evidence="2" type="ORF">SAMN05444392_101730</name>
</gene>
<proteinExistence type="predicted"/>
<protein>
    <recommendedName>
        <fullName evidence="4">DUF998 domain-containing protein</fullName>
    </recommendedName>
</protein>
<evidence type="ECO:0000313" key="2">
    <source>
        <dbReference type="EMBL" id="SHE49953.1"/>
    </source>
</evidence>
<dbReference type="EMBL" id="FQVL01000001">
    <property type="protein sequence ID" value="SHE49953.1"/>
    <property type="molecule type" value="Genomic_DNA"/>
</dbReference>
<keyword evidence="1" id="KW-0812">Transmembrane</keyword>
<sequence>MKQLKERKSFPFMQLLPLGAILGPIIFTLTWFILGFISTGYTIYNVRIEPYSVITQPISGLGMGSTALFMNSSFILSGILLLIGIIGIFHSLRGIGQTLMRRLCMILFILSPIGLVICGIFNLEATFMHSIGFLLSTGTTILSFLTAGLYLRQIPGWKTLGKGLLIGSPLTLILFILFFLNFDPIASGEGRGIAGIYSRLLAIEVLIWFVIMGWLSFKRAHHTRS</sequence>
<keyword evidence="1" id="KW-0472">Membrane</keyword>
<dbReference type="Proteomes" id="UP000184476">
    <property type="component" value="Unassembled WGS sequence"/>
</dbReference>
<reference evidence="2 3" key="1">
    <citation type="submission" date="2016-11" db="EMBL/GenBank/DDBJ databases">
        <authorList>
            <person name="Jaros S."/>
            <person name="Januszkiewicz K."/>
            <person name="Wedrychowicz H."/>
        </authorList>
    </citation>
    <scope>NUCLEOTIDE SEQUENCE [LARGE SCALE GENOMIC DNA]</scope>
    <source>
        <strain evidence="2 3">DSM 44666</strain>
    </source>
</reference>
<evidence type="ECO:0000313" key="3">
    <source>
        <dbReference type="Proteomes" id="UP000184476"/>
    </source>
</evidence>
<accession>A0A1M4TZY1</accession>
<evidence type="ECO:0000256" key="1">
    <source>
        <dbReference type="SAM" id="Phobius"/>
    </source>
</evidence>
<dbReference type="InterPro" id="IPR009339">
    <property type="entry name" value="DUF998"/>
</dbReference>
<feature type="transmembrane region" description="Helical" evidence="1">
    <location>
        <begin position="129"/>
        <end position="151"/>
    </location>
</feature>
<keyword evidence="3" id="KW-1185">Reference proteome</keyword>
<keyword evidence="1" id="KW-1133">Transmembrane helix</keyword>
<evidence type="ECO:0008006" key="4">
    <source>
        <dbReference type="Google" id="ProtNLM"/>
    </source>
</evidence>
<dbReference type="RefSeq" id="WP_073152094.1">
    <property type="nucleotide sequence ID" value="NZ_FQVL01000001.1"/>
</dbReference>
<dbReference type="Pfam" id="PF06197">
    <property type="entry name" value="DUF998"/>
    <property type="match status" value="1"/>
</dbReference>
<feature type="transmembrane region" description="Helical" evidence="1">
    <location>
        <begin position="68"/>
        <end position="91"/>
    </location>
</feature>
<organism evidence="2 3">
    <name type="scientific">Seinonella peptonophila</name>
    <dbReference type="NCBI Taxonomy" id="112248"/>
    <lineage>
        <taxon>Bacteria</taxon>
        <taxon>Bacillati</taxon>
        <taxon>Bacillota</taxon>
        <taxon>Bacilli</taxon>
        <taxon>Bacillales</taxon>
        <taxon>Thermoactinomycetaceae</taxon>
        <taxon>Seinonella</taxon>
    </lineage>
</organism>
<feature type="transmembrane region" description="Helical" evidence="1">
    <location>
        <begin position="103"/>
        <end position="123"/>
    </location>
</feature>
<feature type="transmembrane region" description="Helical" evidence="1">
    <location>
        <begin position="194"/>
        <end position="217"/>
    </location>
</feature>
<name>A0A1M4TZY1_9BACL</name>
<dbReference type="OrthoDB" id="5071134at2"/>
<feature type="transmembrane region" description="Helical" evidence="1">
    <location>
        <begin position="12"/>
        <end position="37"/>
    </location>
</feature>